<dbReference type="GeneID" id="85305593"/>
<dbReference type="Gene3D" id="3.40.50.720">
    <property type="entry name" value="NAD(P)-binding Rossmann-like Domain"/>
    <property type="match status" value="1"/>
</dbReference>
<dbReference type="RefSeq" id="XP_060281570.1">
    <property type="nucleotide sequence ID" value="XM_060422406.1"/>
</dbReference>
<dbReference type="GO" id="GO:0005739">
    <property type="term" value="C:mitochondrion"/>
    <property type="evidence" value="ECO:0007669"/>
    <property type="project" value="TreeGrafter"/>
</dbReference>
<feature type="domain" description="Enoyl reductase (ER)" evidence="1">
    <location>
        <begin position="17"/>
        <end position="340"/>
    </location>
</feature>
<reference evidence="2" key="1">
    <citation type="submission" date="2023-06" db="EMBL/GenBank/DDBJ databases">
        <title>Genome-scale phylogeny and comparative genomics of the fungal order Sordariales.</title>
        <authorList>
            <consortium name="Lawrence Berkeley National Laboratory"/>
            <person name="Hensen N."/>
            <person name="Bonometti L."/>
            <person name="Westerberg I."/>
            <person name="Brannstrom I.O."/>
            <person name="Guillou S."/>
            <person name="Cros-Aarteil S."/>
            <person name="Calhoun S."/>
            <person name="Haridas S."/>
            <person name="Kuo A."/>
            <person name="Mondo S."/>
            <person name="Pangilinan J."/>
            <person name="Riley R."/>
            <person name="Labutti K."/>
            <person name="Andreopoulos B."/>
            <person name="Lipzen A."/>
            <person name="Chen C."/>
            <person name="Yanf M."/>
            <person name="Daum C."/>
            <person name="Ng V."/>
            <person name="Clum A."/>
            <person name="Steindorff A."/>
            <person name="Ohm R."/>
            <person name="Martin F."/>
            <person name="Silar P."/>
            <person name="Natvig D."/>
            <person name="Lalanne C."/>
            <person name="Gautier V."/>
            <person name="Ament-Velasquez S.L."/>
            <person name="Kruys A."/>
            <person name="Hutchinson M.I."/>
            <person name="Powell A.J."/>
            <person name="Barry K."/>
            <person name="Miller A.N."/>
            <person name="Grigoriev I.V."/>
            <person name="Debuchy R."/>
            <person name="Gladieux P."/>
            <person name="Thoren M.H."/>
            <person name="Johannesson H."/>
        </authorList>
    </citation>
    <scope>NUCLEOTIDE SEQUENCE</scope>
    <source>
        <strain evidence="2">8032-3</strain>
    </source>
</reference>
<dbReference type="Pfam" id="PF13602">
    <property type="entry name" value="ADH_zinc_N_2"/>
    <property type="match status" value="1"/>
</dbReference>
<evidence type="ECO:0000313" key="3">
    <source>
        <dbReference type="Proteomes" id="UP001244011"/>
    </source>
</evidence>
<organism evidence="2 3">
    <name type="scientific">Phialemonium atrogriseum</name>
    <dbReference type="NCBI Taxonomy" id="1093897"/>
    <lineage>
        <taxon>Eukaryota</taxon>
        <taxon>Fungi</taxon>
        <taxon>Dikarya</taxon>
        <taxon>Ascomycota</taxon>
        <taxon>Pezizomycotina</taxon>
        <taxon>Sordariomycetes</taxon>
        <taxon>Sordariomycetidae</taxon>
        <taxon>Cephalothecales</taxon>
        <taxon>Cephalothecaceae</taxon>
        <taxon>Phialemonium</taxon>
    </lineage>
</organism>
<dbReference type="InterPro" id="IPR036291">
    <property type="entry name" value="NAD(P)-bd_dom_sf"/>
</dbReference>
<dbReference type="Proteomes" id="UP001244011">
    <property type="component" value="Unassembled WGS sequence"/>
</dbReference>
<dbReference type="GO" id="GO:0016491">
    <property type="term" value="F:oxidoreductase activity"/>
    <property type="evidence" value="ECO:0007669"/>
    <property type="project" value="InterPro"/>
</dbReference>
<dbReference type="InterPro" id="IPR011032">
    <property type="entry name" value="GroES-like_sf"/>
</dbReference>
<gene>
    <name evidence="2" type="ORF">QBC33DRAFT_176744</name>
</gene>
<comment type="caution">
    <text evidence="2">The sequence shown here is derived from an EMBL/GenBank/DDBJ whole genome shotgun (WGS) entry which is preliminary data.</text>
</comment>
<dbReference type="SUPFAM" id="SSF51735">
    <property type="entry name" value="NAD(P)-binding Rossmann-fold domains"/>
    <property type="match status" value="1"/>
</dbReference>
<dbReference type="SUPFAM" id="SSF50129">
    <property type="entry name" value="GroES-like"/>
    <property type="match status" value="1"/>
</dbReference>
<name>A0AAJ0FFE1_9PEZI</name>
<dbReference type="InterPro" id="IPR020843">
    <property type="entry name" value="ER"/>
</dbReference>
<dbReference type="Gene3D" id="3.90.180.10">
    <property type="entry name" value="Medium-chain alcohol dehydrogenases, catalytic domain"/>
    <property type="match status" value="1"/>
</dbReference>
<protein>
    <recommendedName>
        <fullName evidence="1">Enoyl reductase (ER) domain-containing protein</fullName>
    </recommendedName>
</protein>
<dbReference type="EMBL" id="MU839016">
    <property type="protein sequence ID" value="KAK1765357.1"/>
    <property type="molecule type" value="Genomic_DNA"/>
</dbReference>
<dbReference type="SMART" id="SM00829">
    <property type="entry name" value="PKS_ER"/>
    <property type="match status" value="1"/>
</dbReference>
<evidence type="ECO:0000313" key="2">
    <source>
        <dbReference type="EMBL" id="KAK1765357.1"/>
    </source>
</evidence>
<dbReference type="InterPro" id="IPR050700">
    <property type="entry name" value="YIM1/Zinc_Alcohol_DH_Fams"/>
</dbReference>
<dbReference type="PANTHER" id="PTHR11695">
    <property type="entry name" value="ALCOHOL DEHYDROGENASE RELATED"/>
    <property type="match status" value="1"/>
</dbReference>
<dbReference type="CDD" id="cd05289">
    <property type="entry name" value="MDR_like_2"/>
    <property type="match status" value="1"/>
</dbReference>
<proteinExistence type="predicted"/>
<dbReference type="AlphaFoldDB" id="A0AAJ0FFE1"/>
<sequence length="345" mass="36448">MALPTTMKVVHQPDPHSTSLVLEESPLPSPTPPHNYLIRVLAASPCLNELNWEAWFPDFFPENRERVPCTECSGVVVSAVAPDDGEPAFLPGDEVFFRASPSSTGSLREYTVAQGAWMARKPARLDWAEAAATPLSSLTAYQGLFEHGGVDRAALRGDEDAREGNSGLRVLVAGAGGGVGSWAVQLAVAAGVGSVVAVCGPSKVADVAKLGPAGQLEVVDYSVQSLESWASGREADCDLVLDCAGGATLAACWAAVREGGRLFSVVAGPDEARPEAYVGKKLARSEFFLVRPDGTDLADVARLVDEGRCFPWVDSVFEFADFEKAFKKVEGKGCKGKVVIKVAAQ</sequence>
<dbReference type="PANTHER" id="PTHR11695:SF647">
    <property type="entry name" value="ENOYL REDUCTASE (ER) DOMAIN-CONTAINING PROTEIN"/>
    <property type="match status" value="1"/>
</dbReference>
<evidence type="ECO:0000259" key="1">
    <source>
        <dbReference type="SMART" id="SM00829"/>
    </source>
</evidence>
<keyword evidence="3" id="KW-1185">Reference proteome</keyword>
<accession>A0AAJ0FFE1</accession>